<dbReference type="KEGG" id="sapo:SAPIO_CDS7946"/>
<gene>
    <name evidence="5" type="ORF">SAPIO_CDS7946</name>
</gene>
<feature type="domain" description="ABC toxin N-terminal" evidence="4">
    <location>
        <begin position="930"/>
        <end position="1052"/>
    </location>
</feature>
<dbReference type="HOGENOM" id="CLU_000189_0_0_1"/>
<proteinExistence type="predicted"/>
<dbReference type="Pfam" id="PF18413">
    <property type="entry name" value="Neuraminidase"/>
    <property type="match status" value="1"/>
</dbReference>
<evidence type="ECO:0008006" key="7">
    <source>
        <dbReference type="Google" id="ProtNLM"/>
    </source>
</evidence>
<dbReference type="Proteomes" id="UP000028545">
    <property type="component" value="Unassembled WGS sequence"/>
</dbReference>
<evidence type="ECO:0000259" key="2">
    <source>
        <dbReference type="Pfam" id="PF18276"/>
    </source>
</evidence>
<dbReference type="InterPro" id="IPR040840">
    <property type="entry name" value="TcA_TcB_BD"/>
</dbReference>
<keyword evidence="6" id="KW-1185">Reference proteome</keyword>
<evidence type="ECO:0000313" key="6">
    <source>
        <dbReference type="Proteomes" id="UP000028545"/>
    </source>
</evidence>
<protein>
    <recommendedName>
        <fullName evidence="7">Insecticidal toxin complex protein</fullName>
    </recommendedName>
</protein>
<dbReference type="GeneID" id="27727018"/>
<dbReference type="EMBL" id="JOWA01000113">
    <property type="protein sequence ID" value="KEZ40881.1"/>
    <property type="molecule type" value="Genomic_DNA"/>
</dbReference>
<dbReference type="OrthoDB" id="4940706at2759"/>
<dbReference type="InterPro" id="IPR046839">
    <property type="entry name" value="ABC_toxin_N"/>
</dbReference>
<organism evidence="5 6">
    <name type="scientific">Pseudallescheria apiosperma</name>
    <name type="common">Scedosporium apiospermum</name>
    <dbReference type="NCBI Taxonomy" id="563466"/>
    <lineage>
        <taxon>Eukaryota</taxon>
        <taxon>Fungi</taxon>
        <taxon>Dikarya</taxon>
        <taxon>Ascomycota</taxon>
        <taxon>Pezizomycotina</taxon>
        <taxon>Sordariomycetes</taxon>
        <taxon>Hypocreomycetidae</taxon>
        <taxon>Microascales</taxon>
        <taxon>Microascaceae</taxon>
        <taxon>Scedosporium</taxon>
    </lineage>
</organism>
<evidence type="ECO:0000259" key="4">
    <source>
        <dbReference type="Pfam" id="PF20220"/>
    </source>
</evidence>
<feature type="domain" description="Tc toxin complex TcA C-terminal TcB-binding" evidence="2">
    <location>
        <begin position="2121"/>
        <end position="2414"/>
    </location>
</feature>
<comment type="caution">
    <text evidence="5">The sequence shown here is derived from an EMBL/GenBank/DDBJ whole genome shotgun (WGS) entry which is preliminary data.</text>
</comment>
<dbReference type="VEuPathDB" id="FungiDB:SAPIO_CDS7946"/>
<reference evidence="5 6" key="1">
    <citation type="journal article" date="2014" name="Genome Announc.">
        <title>Draft genome sequence of the pathogenic fungus Scedosporium apiospermum.</title>
        <authorList>
            <person name="Vandeputte P."/>
            <person name="Ghamrawi S."/>
            <person name="Rechenmann M."/>
            <person name="Iltis A."/>
            <person name="Giraud S."/>
            <person name="Fleury M."/>
            <person name="Thornton C."/>
            <person name="Delhaes L."/>
            <person name="Meyer W."/>
            <person name="Papon N."/>
            <person name="Bouchara J.P."/>
        </authorList>
    </citation>
    <scope>NUCLEOTIDE SEQUENCE [LARGE SCALE GENOMIC DNA]</scope>
    <source>
        <strain evidence="5 6">IHEM 14462</strain>
    </source>
</reference>
<dbReference type="Pfam" id="PF20220">
    <property type="entry name" value="ABC_toxin_N"/>
    <property type="match status" value="1"/>
</dbReference>
<evidence type="ECO:0000313" key="5">
    <source>
        <dbReference type="EMBL" id="KEZ40881.1"/>
    </source>
</evidence>
<evidence type="ECO:0000256" key="1">
    <source>
        <dbReference type="SAM" id="Coils"/>
    </source>
</evidence>
<accession>A0A084G0L9</accession>
<dbReference type="InterPro" id="IPR041079">
    <property type="entry name" value="Neuraminidase-like"/>
</dbReference>
<feature type="coiled-coil region" evidence="1">
    <location>
        <begin position="2108"/>
        <end position="2142"/>
    </location>
</feature>
<keyword evidence="1" id="KW-0175">Coiled coil</keyword>
<sequence>MSVPRHVLMKAMAGPSGRWTLQMKVDMALERYNISPAEGKLIIGPAVWPDGESSNADFKMWGFQTEWLEPIHDPPIVDPQNKFAFIESGLWYSVLMGRIDVLLHQSGMQYAELLNVMQFPKLLGVGQLAISAHPDAAPDTCKLNELQLDGATASSLVIMCRFMRLARKMTDWSILELGCALTAFDENFVWTPNNVRTALVDLSGIDDIADLLGLDRGDVFPFYGNIGAVAYVDYLQDMSVDARQRARSFYAKRFCDRTVVDDHLNPPIFNDDPDTLNGHISDSAVALAMGLEIAPTEVLLLAEFLGLDILSLQSLSSLYRHSVLAKGLGLEIVDYTELVSITWAGSPESIFQSPEATLDYVRQVQRSLSAGFSVEELDFICRHKFRPESGFCSSDDDLVVFFSDLRTELQKIVTSNTTNSSTPDKYPDLLRSKLALAVPDSAIVSQVLSILQNTCSTTVSVAGGIPDDFTTAATASPAGLFRNMALDALTSTISYTGAMEDDQLQGLLGLDAVKASSALQAALVQIFEDPRRFLTRQLRFLSRPTFKVQGECQVAVAAIATSLPKSLASRLFFDPASNTLNFAGVMTDAELQQLLAASPAGDTAFEAGIRALYNAAEAAQVPSDAELFMDSAEIGLLFTRLQDETDQQLVDRRIGQVITRLLPKLSQMLSFKLLVQKLSEYLSCEPSIMADLVQKWCHYGGKHFGPIMLNAAFVESNTKVSIARSEYPQMFEAVILLQKTLLVLNKLNLLSRVQCAWLYEFGSTAEGRAQGWLDLNSLPVVSTPSTAATTAVTFSGLLALLDLVSLQDMLPSGQTYLDRIYGQTSLPESDAVVLLGDLCAAKKWTTRDAEYFLGPLGWNTPLPVALRKVDTFLALLAAMRQVSRLGCHAEEAWGYAISQQTMKQALSSVQTAKSHCDQETWHVVAPGLRDTLREKQRAALVSYLLAHPSRKILPAWHGTYDLYSHYLVDCEMSPVQMTTRILQATNVVQLFGQRCLLSLEPNVVADAPEWQQWSSIKAFRVAGAARRVFVQPENYLESPLRDDKTPFFKEFEQEMQQGGIAKELAEDAYLHYLQKMQTVARLEVLSMYRHRGGTIEESGDVGVVAEDTIFVFARTRSSPPSYFYRRLLDEVQWTAWQPVDIGITGDHLIPVFWHGRLMLFWAIFTDRPGTGKLAVPNLAGGSSTNMEVSMSDTESWWDIKLAWSTLKDGRWLPKCQSESSIPVWKNTSRCTTFNKPAGGSQRGRSLITFRVHGGEDDSSLQIDCLQSQNISVGYKLGTFTFNSVKGSPFVTYPSRERPILSLGIPIAADPRKRIAPLPGTRLRNMGFGEEDDDAAFEEEDDEADDKTDHSLVLFGENFASDSGMSPIPKQFKVLDDTPGLFNIIYPHQTLQFNVGQPFFFQHQDRSFFVKADMVKVQRELEVRLPDPNPANIPSIPPIKLPVTKVPLLPIPGDKRPEILEVRNPFPDISNPATDQGRPSTLRIRSLISNSGLDATLLRRIPESPLIVRRSAMTPRKISITGGMKIPSLGSTLHIYRRDFPDEARFRFRTFYHPYIDDFMDKLSKTGLDGLLDRDNQNREEIDLFAEKNLYGPDDAYIATDGGHPLEDVDFSTSGPMSVYNWELFFYAPLLIAERLSQNQQFEEAQKWFHYIFNPLDASSFEAPGRFWRTRPFFKMQSEAYRNASVDMLLRILASRGSAYDQLDSDKKKIHDDLVINVDRWRRNPFNPFLIARTRPTAFQRAVVMKYLDNLIAWGNQLFSQDMVESITEATQIYMLAAEILGERPAEIPARAVPTVQTYNSIRASLDAFSNALVTIEEFIPVSPAVAPSIVSTANNPQSTMTPTMLYFSVPRNEKLLSYWDTVSDALFKIRHGMNIQGVTRQLALYQPPINPMLLVQAAASAAASGGTMDLGSILGDLNAPLPYYRYSTMVARAMDLCNDLKAFGAALLAALEKRDAGALELLRAVHEREVLDTVRAVKQGAIDEAVASLTALQQGRQVIETRLQHYRGLKFMNASEQSHQGLEIQALNLQNTEMMLFPYAALIALVPQFKIGAPTTIGADLGGQAFSMMESTLAKVISSMISITRAQSAMVATMASYERRWEDWTLQRELAEQELIQHDRNVDAAIQRVETAKKDLEVHARQTEHAQRIHSFLLSKTTSTALYDWMIGQTSATYFQTYQMAFETARKAERAFHFELGDEDASSVSTPFIRFGYWDGLKKGLLAGEKLAADIRRMDLAYLDRNHRQLELTKSVSLAQLDPVALIQLKETGECSFSIPEAIFNLDYPGHYFRRIKSVSVTAPCVAGAYTTVAVSLTLLNSTTRITPATGKTYVRQGAADIRFSDVYGCGAGGSTIATSSAQNDTGVFDPSGADGRYMPFEGAGAVSSWRVQLPPPEIAPFNLQWLADVVVTLRYTARSGGDTLRAAAVDSLKKTALRAFPVAQGQSGLARAFSIRHEFPDAWSCLRRGDGSSNSTSMLNLSLERFPFIVSAAEKVVFRRVVVFARVANSLGGDEGVGVTLAFGDDAIELQNGPFPDVKAGQTVMFAGFSPRNKGPGMYKFGLSRGDDGEPVGEDEVFDLVIVVYYEAKWKQ</sequence>
<dbReference type="Pfam" id="PF18276">
    <property type="entry name" value="TcA_TcB_BD"/>
    <property type="match status" value="1"/>
</dbReference>
<dbReference type="OMA" id="VYNWELF"/>
<dbReference type="RefSeq" id="XP_016640680.1">
    <property type="nucleotide sequence ID" value="XM_016789700.1"/>
</dbReference>
<feature type="domain" description="Neuraminidase-like" evidence="3">
    <location>
        <begin position="1105"/>
        <end position="1221"/>
    </location>
</feature>
<name>A0A084G0L9_PSEDA</name>
<evidence type="ECO:0000259" key="3">
    <source>
        <dbReference type="Pfam" id="PF18413"/>
    </source>
</evidence>